<dbReference type="InterPro" id="IPR000209">
    <property type="entry name" value="Peptidase_S8/S53_dom"/>
</dbReference>
<accession>A0ABS9E0W1</accession>
<proteinExistence type="predicted"/>
<reference evidence="2 3" key="1">
    <citation type="submission" date="2022-01" db="EMBL/GenBank/DDBJ databases">
        <authorList>
            <person name="Won M."/>
            <person name="Kim S.-J."/>
            <person name="Kwon S.-W."/>
        </authorList>
    </citation>
    <scope>NUCLEOTIDE SEQUENCE [LARGE SCALE GENOMIC DNA]</scope>
    <source>
        <strain evidence="2 3">KCTC 23505</strain>
    </source>
</reference>
<dbReference type="EMBL" id="JAKGBZ010000019">
    <property type="protein sequence ID" value="MCF3947219.1"/>
    <property type="molecule type" value="Genomic_DNA"/>
</dbReference>
<dbReference type="CDD" id="cd04847">
    <property type="entry name" value="Peptidases_S8_Subtilisin_like_2"/>
    <property type="match status" value="1"/>
</dbReference>
<dbReference type="RefSeq" id="WP_235704446.1">
    <property type="nucleotide sequence ID" value="NZ_JAKGBZ010000019.1"/>
</dbReference>
<dbReference type="SUPFAM" id="SSF52743">
    <property type="entry name" value="Subtilisin-like"/>
    <property type="match status" value="1"/>
</dbReference>
<dbReference type="InterPro" id="IPR034074">
    <property type="entry name" value="Y4bN_pept_dom"/>
</dbReference>
<dbReference type="InterPro" id="IPR036852">
    <property type="entry name" value="Peptidase_S8/S53_dom_sf"/>
</dbReference>
<gene>
    <name evidence="2" type="ORF">L2A60_11070</name>
</gene>
<feature type="domain" description="Peptidase S8/S53" evidence="1">
    <location>
        <begin position="278"/>
        <end position="619"/>
    </location>
</feature>
<dbReference type="Proteomes" id="UP001521209">
    <property type="component" value="Unassembled WGS sequence"/>
</dbReference>
<organism evidence="2 3">
    <name type="scientific">Acidiphilium iwatense</name>
    <dbReference type="NCBI Taxonomy" id="768198"/>
    <lineage>
        <taxon>Bacteria</taxon>
        <taxon>Pseudomonadati</taxon>
        <taxon>Pseudomonadota</taxon>
        <taxon>Alphaproteobacteria</taxon>
        <taxon>Acetobacterales</taxon>
        <taxon>Acidocellaceae</taxon>
        <taxon>Acidiphilium</taxon>
    </lineage>
</organism>
<dbReference type="Gene3D" id="3.40.50.200">
    <property type="entry name" value="Peptidase S8/S53 domain"/>
    <property type="match status" value="1"/>
</dbReference>
<evidence type="ECO:0000259" key="1">
    <source>
        <dbReference type="Pfam" id="PF00082"/>
    </source>
</evidence>
<evidence type="ECO:0000313" key="3">
    <source>
        <dbReference type="Proteomes" id="UP001521209"/>
    </source>
</evidence>
<keyword evidence="3" id="KW-1185">Reference proteome</keyword>
<evidence type="ECO:0000313" key="2">
    <source>
        <dbReference type="EMBL" id="MCF3947219.1"/>
    </source>
</evidence>
<dbReference type="Pfam" id="PF00082">
    <property type="entry name" value="Peptidase_S8"/>
    <property type="match status" value="1"/>
</dbReference>
<sequence>MAEVLARGENALELRADPAGLAPERLLVFEVRGSINSFAAAIQQVAGLELVDEEELEGDEEDEHPFVYLLVPDMVALRNLESLWRRWQAGQLVWGETTWANVFEHLRDLRPWGSNDRVHPSDRTFLATIVYGLDDEDLVRVEIELVFRSNDAVARESEAEVSGAITARRGLIISRARLPDISYHALLADVPVWAIREIIEQRIEGIAGLESVMHIRPQSEATTVEIGDPAEAPQADGTERALGEPILALLDGVPVSAHRRLAAHMDLDDPFDLEPGALVESRAHGTAMASLIIHGDLNRNEDRLPRQIHVTPVMGNGDGFPRDRLVVDLIHLAVTRLREQRPGIVIVNLSLGNRYRPFHNQLSPWARLLDRLAYRLGLLFVVSAGNQVNDFGIAAYATGRDYEDADGQSRATSMITALHGLMGERRLLSPAETLNGITVGGCNVDAVPVVDRALARMLIDPFPDHVMANPSSSLGPGFARSVKPDILMPGAREYMRFVRNHAHIDVVPATASRGAGLKVAAPPRAGRENLDGYTNGTSAAAALASRTCHRIHDALEATYGEEFLRLSPLQRAVLLKALLVHPAQWPHDTADLIKATIGPWGRGQAGKQKDNIRRFIGYGYVDAEDAVACAEDRATFFATGLLGADRIVTIDVPIPLAIGGQARPHSLSVTVAWFSPVSPGRKSYRSCRLKILKPAELDVLAISGHSWQPDENQTNRGTVYSRCWSGENAPAVTPNMTIPLVVQRDPDQGAPVDEAIPFGLAVTISMPGEIHLYDEVRARAAPHIRPPAVPGI</sequence>
<comment type="caution">
    <text evidence="2">The sequence shown here is derived from an EMBL/GenBank/DDBJ whole genome shotgun (WGS) entry which is preliminary data.</text>
</comment>
<name>A0ABS9E0W1_9PROT</name>
<protein>
    <submittedName>
        <fullName evidence="2">S8 family peptidase</fullName>
    </submittedName>
</protein>